<dbReference type="Gene3D" id="2.40.10.10">
    <property type="entry name" value="Trypsin-like serine proteases"/>
    <property type="match status" value="2"/>
</dbReference>
<feature type="region of interest" description="Disordered" evidence="2">
    <location>
        <begin position="389"/>
        <end position="417"/>
    </location>
</feature>
<dbReference type="InterPro" id="IPR043504">
    <property type="entry name" value="Peptidase_S1_PA_chymotrypsin"/>
</dbReference>
<dbReference type="Gene3D" id="3.40.50.1110">
    <property type="entry name" value="SGNH hydrolase"/>
    <property type="match status" value="1"/>
</dbReference>
<feature type="compositionally biased region" description="Polar residues" evidence="2">
    <location>
        <begin position="633"/>
        <end position="643"/>
    </location>
</feature>
<proteinExistence type="predicted"/>
<feature type="domain" description="SGNH hydrolase-type esterase" evidence="3">
    <location>
        <begin position="654"/>
        <end position="826"/>
    </location>
</feature>
<accession>A0ABY9JQ06</accession>
<dbReference type="SUPFAM" id="SSF50494">
    <property type="entry name" value="Trypsin-like serine proteases"/>
    <property type="match status" value="1"/>
</dbReference>
<dbReference type="InterPro" id="IPR036514">
    <property type="entry name" value="SGNH_hydro_sf"/>
</dbReference>
<evidence type="ECO:0000313" key="5">
    <source>
        <dbReference type="Proteomes" id="UP001224433"/>
    </source>
</evidence>
<dbReference type="SUPFAM" id="SSF69318">
    <property type="entry name" value="Integrin alpha N-terminal domain"/>
    <property type="match status" value="1"/>
</dbReference>
<feature type="region of interest" description="Disordered" evidence="2">
    <location>
        <begin position="625"/>
        <end position="650"/>
    </location>
</feature>
<keyword evidence="1" id="KW-0732">Signal</keyword>
<dbReference type="PANTHER" id="PTHR30383">
    <property type="entry name" value="THIOESTERASE 1/PROTEASE 1/LYSOPHOSPHOLIPASE L1"/>
    <property type="match status" value="1"/>
</dbReference>
<dbReference type="InterPro" id="IPR013517">
    <property type="entry name" value="FG-GAP"/>
</dbReference>
<dbReference type="Pfam" id="PF13472">
    <property type="entry name" value="Lipase_GDSL_2"/>
    <property type="match status" value="1"/>
</dbReference>
<feature type="region of interest" description="Disordered" evidence="2">
    <location>
        <begin position="6"/>
        <end position="33"/>
    </location>
</feature>
<name>A0ABY9JQ06_9ACTN</name>
<reference evidence="4 5" key="1">
    <citation type="submission" date="2023-03" db="EMBL/GenBank/DDBJ databases">
        <title>Isolation and description of six Streptomyces strains from soil environments, able to metabolize different microbial glucans.</title>
        <authorList>
            <person name="Widen T."/>
            <person name="Larsbrink J."/>
        </authorList>
    </citation>
    <scope>NUCLEOTIDE SEQUENCE [LARGE SCALE GENOMIC DNA]</scope>
    <source>
        <strain evidence="4 5">Alt3</strain>
    </source>
</reference>
<dbReference type="InterPro" id="IPR033116">
    <property type="entry name" value="TRYPSIN_SER"/>
</dbReference>
<dbReference type="Pfam" id="PF13517">
    <property type="entry name" value="FG-GAP_3"/>
    <property type="match status" value="1"/>
</dbReference>
<dbReference type="InterPro" id="IPR051532">
    <property type="entry name" value="Ester_Hydrolysis_Enzymes"/>
</dbReference>
<dbReference type="EMBL" id="CP120983">
    <property type="protein sequence ID" value="WLQ68639.1"/>
    <property type="molecule type" value="Genomic_DNA"/>
</dbReference>
<dbReference type="Proteomes" id="UP001224433">
    <property type="component" value="Chromosome"/>
</dbReference>
<organism evidence="4 5">
    <name type="scientific">Streptomyces glycanivorans</name>
    <dbReference type="NCBI Taxonomy" id="3033808"/>
    <lineage>
        <taxon>Bacteria</taxon>
        <taxon>Bacillati</taxon>
        <taxon>Actinomycetota</taxon>
        <taxon>Actinomycetes</taxon>
        <taxon>Kitasatosporales</taxon>
        <taxon>Streptomycetaceae</taxon>
        <taxon>Streptomyces</taxon>
    </lineage>
</organism>
<evidence type="ECO:0000256" key="2">
    <source>
        <dbReference type="SAM" id="MobiDB-lite"/>
    </source>
</evidence>
<dbReference type="InterPro" id="IPR028994">
    <property type="entry name" value="Integrin_alpha_N"/>
</dbReference>
<sequence length="1137" mass="118494">MTAAVAALAAPAPTSVGSQPKPGQKLAQESAHGATVAPALARDLVNAQVAGPISPGSSPVAETPGVPAAFASWDQLRRVQGKMNETAGALEHSAGQSEGSAFAGVIAAPEDKRVIVYWHGALTPAAQAAIARSATPVVVRSAKYSVKVLSAASARVAQRAQSADVQLAKVIRPQDGSGLQASVVGGEAEAARLRQAVASVGVPVKVTPGGEVQTSLADPSRNTDPTAGGAQMISPVCSTAFAAKYQGREVMLTADHCFSPGSGIERYVVDSTGGRAPQPFGTRVSPKVEGPVVDVAALQPWNGTQFEPRIWTGSAADAGSSGQKKTWVNGAMLPQKGNWICNDGSRSGMICNIQITDRSEDYFAKGPDGNGKEVMHHYRWGWDAKKRVTSKDSSPVAGRRGDSGGPVILSTGRDDTGTEPNAFAMGIVSASAGAGFTCPTGVQTICFKAITFVGIDDALNYLGDSSLTAVDFPNTTARRDLNFQGQAPTPAPAPTPEVHEHTELVAANGTALGYDSRLGKLTGEIPGDREADWAVQQATDGGWYFQNLASPLQNFGISAATGMQIVSVGGDEVQIQIQQGVCLHLETDIAQAETASTALPAPCNINEIDQRFTLVPVTNDLADPTELPPPSQGRMNLPSSEHTTPVPRLSVMPLGDSITLGVGSDTRTGYRPGLANRLAGAADTVKFVGSQTDADGTRHEGHSGWRIDQLQANIETWLAEAKPNVITLHIGTNDMNRNYQVSTAPQRLGVLLDQINAASPDTAIVVASLVPATDPAVQARVNAYNKAIPDVIAARTSKGFRITQVSMGALTTADLNDNLHPNNAGYVKMADAFQDGIATLARNGWIKETVEVKPAPPKRAANVGDYNVDINGDGLADYLVVDDNGATRAWLNTGPGKWSDQGVIATGSGTWTDNQVRFADVGGDARADYLVVEPNGATRAFINQGGDGRGGWLDKGYIATGSPNWTGDQVRFADVAGDAHADYLVVDAHGATRAWLTTTDATTGTIKLTDQGIIASGSAAWTSDQARFADVGGDARADYLVVEPNGATRAFINQGGNGRGGWLDKGYIATGSPNWTGSQVRFANTDGDAHADYLVLDTDGSIHAWLTTTDATTGTIKLTDQGIIATGTGAPSDRVRI</sequence>
<dbReference type="RefSeq" id="WP_306105015.1">
    <property type="nucleotide sequence ID" value="NZ_CP120983.1"/>
</dbReference>
<gene>
    <name evidence="4" type="ORF">P8A20_36080</name>
</gene>
<keyword evidence="5" id="KW-1185">Reference proteome</keyword>
<dbReference type="PANTHER" id="PTHR30383:SF5">
    <property type="entry name" value="SGNH HYDROLASE-TYPE ESTERASE DOMAIN-CONTAINING PROTEIN"/>
    <property type="match status" value="1"/>
</dbReference>
<dbReference type="PROSITE" id="PS00135">
    <property type="entry name" value="TRYPSIN_SER"/>
    <property type="match status" value="1"/>
</dbReference>
<protein>
    <submittedName>
        <fullName evidence="4">GDSL-type esterase/lipase family protein</fullName>
    </submittedName>
</protein>
<dbReference type="InterPro" id="IPR009003">
    <property type="entry name" value="Peptidase_S1_PA"/>
</dbReference>
<evidence type="ECO:0000313" key="4">
    <source>
        <dbReference type="EMBL" id="WLQ68639.1"/>
    </source>
</evidence>
<dbReference type="CDD" id="cd01833">
    <property type="entry name" value="XynB_like"/>
    <property type="match status" value="1"/>
</dbReference>
<dbReference type="SUPFAM" id="SSF52266">
    <property type="entry name" value="SGNH hydrolase"/>
    <property type="match status" value="1"/>
</dbReference>
<dbReference type="InterPro" id="IPR013830">
    <property type="entry name" value="SGNH_hydro"/>
</dbReference>
<evidence type="ECO:0000256" key="1">
    <source>
        <dbReference type="ARBA" id="ARBA00022729"/>
    </source>
</evidence>
<evidence type="ECO:0000259" key="3">
    <source>
        <dbReference type="Pfam" id="PF13472"/>
    </source>
</evidence>